<keyword evidence="4 7" id="KW-1133">Transmembrane helix</keyword>
<feature type="transmembrane region" description="Helical" evidence="7">
    <location>
        <begin position="482"/>
        <end position="504"/>
    </location>
</feature>
<dbReference type="Proteomes" id="UP000237246">
    <property type="component" value="Unassembled WGS sequence"/>
</dbReference>
<feature type="domain" description="G-protein coupled receptors family 2 profile 2" evidence="11">
    <location>
        <begin position="376"/>
        <end position="505"/>
    </location>
</feature>
<feature type="transmembrane region" description="Helical" evidence="7">
    <location>
        <begin position="378"/>
        <end position="401"/>
    </location>
</feature>
<dbReference type="GO" id="GO:0004930">
    <property type="term" value="F:G protein-coupled receptor activity"/>
    <property type="evidence" value="ECO:0007669"/>
    <property type="project" value="InterPro"/>
</dbReference>
<dbReference type="GO" id="GO:0005886">
    <property type="term" value="C:plasma membrane"/>
    <property type="evidence" value="ECO:0007669"/>
    <property type="project" value="TreeGrafter"/>
</dbReference>
<dbReference type="Gene3D" id="1.20.1070.10">
    <property type="entry name" value="Rhodopsin 7-helix transmembrane proteins"/>
    <property type="match status" value="1"/>
</dbReference>
<gene>
    <name evidence="12" type="ORF">CIB84_003803</name>
</gene>
<keyword evidence="13" id="KW-1185">Reference proteome</keyword>
<evidence type="ECO:0000256" key="8">
    <source>
        <dbReference type="SAM" id="SignalP"/>
    </source>
</evidence>
<feature type="transmembrane region" description="Helical" evidence="7">
    <location>
        <begin position="438"/>
        <end position="461"/>
    </location>
</feature>
<dbReference type="GO" id="GO:0007189">
    <property type="term" value="P:adenylate cyclase-activating G protein-coupled receptor signaling pathway"/>
    <property type="evidence" value="ECO:0007669"/>
    <property type="project" value="TreeGrafter"/>
</dbReference>
<evidence type="ECO:0000256" key="4">
    <source>
        <dbReference type="ARBA" id="ARBA00022989"/>
    </source>
</evidence>
<evidence type="ECO:0000256" key="5">
    <source>
        <dbReference type="ARBA" id="ARBA00023136"/>
    </source>
</evidence>
<dbReference type="InterPro" id="IPR017981">
    <property type="entry name" value="GPCR_2-like_7TM"/>
</dbReference>
<evidence type="ECO:0000259" key="9">
    <source>
        <dbReference type="PROSITE" id="PS50221"/>
    </source>
</evidence>
<feature type="domain" description="GAIN-B" evidence="9">
    <location>
        <begin position="209"/>
        <end position="367"/>
    </location>
</feature>
<dbReference type="GO" id="GO:0007166">
    <property type="term" value="P:cell surface receptor signaling pathway"/>
    <property type="evidence" value="ECO:0007669"/>
    <property type="project" value="InterPro"/>
</dbReference>
<dbReference type="InterPro" id="IPR046338">
    <property type="entry name" value="GAIN_dom_sf"/>
</dbReference>
<dbReference type="OrthoDB" id="10037534at2759"/>
<dbReference type="EMBL" id="PPHD01005864">
    <property type="protein sequence ID" value="POI32447.1"/>
    <property type="molecule type" value="Genomic_DNA"/>
</dbReference>
<accession>A0A2P4T7Y5</accession>
<keyword evidence="6" id="KW-1015">Disulfide bond</keyword>
<dbReference type="Gene3D" id="2.60.220.50">
    <property type="match status" value="1"/>
</dbReference>
<dbReference type="InterPro" id="IPR001879">
    <property type="entry name" value="GPCR_2_extracellular_dom"/>
</dbReference>
<evidence type="ECO:0000256" key="2">
    <source>
        <dbReference type="ARBA" id="ARBA00022692"/>
    </source>
</evidence>
<dbReference type="PROSITE" id="PS50227">
    <property type="entry name" value="G_PROTEIN_RECEP_F2_3"/>
    <property type="match status" value="1"/>
</dbReference>
<evidence type="ECO:0000256" key="3">
    <source>
        <dbReference type="ARBA" id="ARBA00022729"/>
    </source>
</evidence>
<keyword evidence="3 8" id="KW-0732">Signal</keyword>
<dbReference type="PANTHER" id="PTHR12011">
    <property type="entry name" value="ADHESION G-PROTEIN COUPLED RECEPTOR"/>
    <property type="match status" value="1"/>
</dbReference>
<evidence type="ECO:0000313" key="12">
    <source>
        <dbReference type="EMBL" id="POI32447.1"/>
    </source>
</evidence>
<evidence type="ECO:0000259" key="10">
    <source>
        <dbReference type="PROSITE" id="PS50227"/>
    </source>
</evidence>
<feature type="transmembrane region" description="Helical" evidence="7">
    <location>
        <begin position="413"/>
        <end position="432"/>
    </location>
</feature>
<dbReference type="SMART" id="SM00303">
    <property type="entry name" value="GPS"/>
    <property type="match status" value="1"/>
</dbReference>
<evidence type="ECO:0000256" key="1">
    <source>
        <dbReference type="ARBA" id="ARBA00004141"/>
    </source>
</evidence>
<dbReference type="FunFam" id="2.60.220.50:FF:000003">
    <property type="entry name" value="adhesion G-protein coupled receptor G2 isoform X2"/>
    <property type="match status" value="1"/>
</dbReference>
<feature type="chain" id="PRO_5015173053" description="Adhesion G-protein coupled receptor G4" evidence="8">
    <location>
        <begin position="21"/>
        <end position="570"/>
    </location>
</feature>
<feature type="domain" description="G-protein coupled receptors family 2 profile 1" evidence="10">
    <location>
        <begin position="15"/>
        <end position="78"/>
    </location>
</feature>
<reference evidence="12 13" key="1">
    <citation type="submission" date="2018-01" db="EMBL/GenBank/DDBJ databases">
        <title>Comparison of the Chinese Bamboo Partridge and Red Junglefowl genome sequences highlights the importance of demography in genome evolution.</title>
        <authorList>
            <person name="Tiley G.P."/>
            <person name="Kimball R.T."/>
            <person name="Braun E.L."/>
            <person name="Burleigh J.G."/>
        </authorList>
    </citation>
    <scope>NUCLEOTIDE SEQUENCE [LARGE SCALE GENOMIC DNA]</scope>
    <source>
        <strain evidence="12">RTK389</strain>
        <tissue evidence="12">Blood</tissue>
    </source>
</reference>
<dbReference type="Pfam" id="PF01825">
    <property type="entry name" value="GPS"/>
    <property type="match status" value="1"/>
</dbReference>
<keyword evidence="5 7" id="KW-0472">Membrane</keyword>
<protein>
    <recommendedName>
        <fullName evidence="14">Adhesion G-protein coupled receptor G4</fullName>
    </recommendedName>
</protein>
<dbReference type="PANTHER" id="PTHR12011:SF277">
    <property type="entry name" value="ADHESION G-PROTEIN COUPLED RECEPTOR G4"/>
    <property type="match status" value="1"/>
</dbReference>
<dbReference type="InterPro" id="IPR057244">
    <property type="entry name" value="GAIN_B"/>
</dbReference>
<dbReference type="PROSITE" id="PS50261">
    <property type="entry name" value="G_PROTEIN_RECEP_F2_4"/>
    <property type="match status" value="1"/>
</dbReference>
<dbReference type="InterPro" id="IPR000203">
    <property type="entry name" value="GPS"/>
</dbReference>
<organism evidence="12 13">
    <name type="scientific">Bambusicola thoracicus</name>
    <name type="common">Chinese bamboo-partridge</name>
    <name type="synonym">Perdix thoracica</name>
    <dbReference type="NCBI Taxonomy" id="9083"/>
    <lineage>
        <taxon>Eukaryota</taxon>
        <taxon>Metazoa</taxon>
        <taxon>Chordata</taxon>
        <taxon>Craniata</taxon>
        <taxon>Vertebrata</taxon>
        <taxon>Euteleostomi</taxon>
        <taxon>Archelosauria</taxon>
        <taxon>Archosauria</taxon>
        <taxon>Dinosauria</taxon>
        <taxon>Saurischia</taxon>
        <taxon>Theropoda</taxon>
        <taxon>Coelurosauria</taxon>
        <taxon>Aves</taxon>
        <taxon>Neognathae</taxon>
        <taxon>Galloanserae</taxon>
        <taxon>Galliformes</taxon>
        <taxon>Phasianidae</taxon>
        <taxon>Perdicinae</taxon>
        <taxon>Bambusicola</taxon>
    </lineage>
</organism>
<evidence type="ECO:0000313" key="13">
    <source>
        <dbReference type="Proteomes" id="UP000237246"/>
    </source>
</evidence>
<evidence type="ECO:0008006" key="14">
    <source>
        <dbReference type="Google" id="ProtNLM"/>
    </source>
</evidence>
<dbReference type="AlphaFoldDB" id="A0A2P4T7Y5"/>
<evidence type="ECO:0000256" key="7">
    <source>
        <dbReference type="SAM" id="Phobius"/>
    </source>
</evidence>
<evidence type="ECO:0000256" key="6">
    <source>
        <dbReference type="ARBA" id="ARBA00023157"/>
    </source>
</evidence>
<keyword evidence="2 7" id="KW-0812">Transmembrane</keyword>
<sequence length="570" mass="64537">MANLLCLLSSVLLDCPESISQTKYKGSYSWPQTSPAAIVEVSCRKNPLQSAWRRCAVNIDLEQTFWSKPNMTECKLLEELPSNILDLHNVMITEENAQDVVQHILYLLPDATLDMEELEVIGNKISDIVKFLDLSETLAEAILTILDYILLQEMEDQNIRKITNRILKTTEEIGYKLAHTERNTSIITTSFALLVMRPDPSVFEGVAFGVTSYDQGRDIKISVQENPFENALASVRLPKSLKTFLGDNQADPETYSKIQFNFFGTTSLFVDDSLQKERLNTYVVSASVENSLIQNLNEPVNVTLQHINKNTGNAAVHCVFWDFLKNDGLGGWNTTGCETEYTDMNYTICFCNHLTHFGVLLDLSRAEIDATNDRVLTLISYAGCGASSLFLAITLVTYLALEKLRRDNPAKILLNLCAALLMLNVIFLVNPWLSSYNLPALCIAVAALLHYFLLAAFTWMCMESVHLYLALVKVFNVYIPKYILKCCIAGWGIPAIVTIIVLIINKDFYGNGSQSENSPFSNLLEWVRYDSYIYTKTFKPQIPFPSFVESKFKWNKLNFQFRYPPWDFSG</sequence>
<dbReference type="Pfam" id="PF00002">
    <property type="entry name" value="7tm_2"/>
    <property type="match status" value="1"/>
</dbReference>
<evidence type="ECO:0000259" key="11">
    <source>
        <dbReference type="PROSITE" id="PS50261"/>
    </source>
</evidence>
<dbReference type="PROSITE" id="PS50221">
    <property type="entry name" value="GAIN_B"/>
    <property type="match status" value="1"/>
</dbReference>
<comment type="subcellular location">
    <subcellularLocation>
        <location evidence="1">Membrane</location>
        <topology evidence="1">Multi-pass membrane protein</topology>
    </subcellularLocation>
</comment>
<dbReference type="InterPro" id="IPR000832">
    <property type="entry name" value="GPCR_2_secretin-like"/>
</dbReference>
<name>A0A2P4T7Y5_BAMTH</name>
<proteinExistence type="predicted"/>
<feature type="signal peptide" evidence="8">
    <location>
        <begin position="1"/>
        <end position="20"/>
    </location>
</feature>
<comment type="caution">
    <text evidence="12">The sequence shown here is derived from an EMBL/GenBank/DDBJ whole genome shotgun (WGS) entry which is preliminary data.</text>
</comment>